<feature type="domain" description="DUF7136" evidence="1">
    <location>
        <begin position="5"/>
        <end position="165"/>
    </location>
</feature>
<keyword evidence="3" id="KW-1185">Reference proteome</keyword>
<evidence type="ECO:0000259" key="1">
    <source>
        <dbReference type="Pfam" id="PF23584"/>
    </source>
</evidence>
<evidence type="ECO:0000313" key="3">
    <source>
        <dbReference type="Proteomes" id="UP001303115"/>
    </source>
</evidence>
<dbReference type="Proteomes" id="UP001303115">
    <property type="component" value="Unassembled WGS sequence"/>
</dbReference>
<dbReference type="AlphaFoldDB" id="A0AAN6PJ35"/>
<protein>
    <recommendedName>
        <fullName evidence="1">DUF7136 domain-containing protein</fullName>
    </recommendedName>
</protein>
<comment type="caution">
    <text evidence="2">The sequence shown here is derived from an EMBL/GenBank/DDBJ whole genome shotgun (WGS) entry which is preliminary data.</text>
</comment>
<name>A0AAN6PJ35_9PEZI</name>
<gene>
    <name evidence="2" type="ORF">C8A01DRAFT_34038</name>
</gene>
<sequence>MHVGWTISEIGGNRGTFGSLRLRCDELGQSDPFFTSEFMDWAQTTDSEATWNFIWDVQSQNCSGTDNYKQISQILQTRQVIFTTKKGAQQPDVLQGTSACARSPGVTFNVTDTMSIDASSNLGRDSCNVLAPGPSPVANVCAIAMGPAVAATATKITPQSLCESVGTTASSTTTAHGNAAARGRAALGRGCWVHVVGITLLRGRCAGRIVLGSVQSPISESRVAGRLDFFF</sequence>
<accession>A0AAN6PJ35</accession>
<proteinExistence type="predicted"/>
<organism evidence="2 3">
    <name type="scientific">Parachaetomium inaequale</name>
    <dbReference type="NCBI Taxonomy" id="2588326"/>
    <lineage>
        <taxon>Eukaryota</taxon>
        <taxon>Fungi</taxon>
        <taxon>Dikarya</taxon>
        <taxon>Ascomycota</taxon>
        <taxon>Pezizomycotina</taxon>
        <taxon>Sordariomycetes</taxon>
        <taxon>Sordariomycetidae</taxon>
        <taxon>Sordariales</taxon>
        <taxon>Chaetomiaceae</taxon>
        <taxon>Parachaetomium</taxon>
    </lineage>
</organism>
<dbReference type="EMBL" id="MU854349">
    <property type="protein sequence ID" value="KAK4041928.1"/>
    <property type="molecule type" value="Genomic_DNA"/>
</dbReference>
<reference evidence="3" key="1">
    <citation type="journal article" date="2023" name="Mol. Phylogenet. Evol.">
        <title>Genome-scale phylogeny and comparative genomics of the fungal order Sordariales.</title>
        <authorList>
            <person name="Hensen N."/>
            <person name="Bonometti L."/>
            <person name="Westerberg I."/>
            <person name="Brannstrom I.O."/>
            <person name="Guillou S."/>
            <person name="Cros-Aarteil S."/>
            <person name="Calhoun S."/>
            <person name="Haridas S."/>
            <person name="Kuo A."/>
            <person name="Mondo S."/>
            <person name="Pangilinan J."/>
            <person name="Riley R."/>
            <person name="LaButti K."/>
            <person name="Andreopoulos B."/>
            <person name="Lipzen A."/>
            <person name="Chen C."/>
            <person name="Yan M."/>
            <person name="Daum C."/>
            <person name="Ng V."/>
            <person name="Clum A."/>
            <person name="Steindorff A."/>
            <person name="Ohm R.A."/>
            <person name="Martin F."/>
            <person name="Silar P."/>
            <person name="Natvig D.O."/>
            <person name="Lalanne C."/>
            <person name="Gautier V."/>
            <person name="Ament-Velasquez S.L."/>
            <person name="Kruys A."/>
            <person name="Hutchinson M.I."/>
            <person name="Powell A.J."/>
            <person name="Barry K."/>
            <person name="Miller A.N."/>
            <person name="Grigoriev I.V."/>
            <person name="Debuchy R."/>
            <person name="Gladieux P."/>
            <person name="Hiltunen Thoren M."/>
            <person name="Johannesson H."/>
        </authorList>
    </citation>
    <scope>NUCLEOTIDE SEQUENCE [LARGE SCALE GENOMIC DNA]</scope>
    <source>
        <strain evidence="3">CBS 284.82</strain>
    </source>
</reference>
<evidence type="ECO:0000313" key="2">
    <source>
        <dbReference type="EMBL" id="KAK4041928.1"/>
    </source>
</evidence>
<dbReference type="InterPro" id="IPR055560">
    <property type="entry name" value="DUF7136"/>
</dbReference>
<dbReference type="Pfam" id="PF23584">
    <property type="entry name" value="DUF7136"/>
    <property type="match status" value="1"/>
</dbReference>